<evidence type="ECO:0000313" key="5">
    <source>
        <dbReference type="Proteomes" id="UP000321947"/>
    </source>
</evidence>
<gene>
    <name evidence="3" type="ORF">E5676_scaffold242G00110</name>
    <name evidence="2" type="ORF">E6C27_scaffold93G001090</name>
</gene>
<organism evidence="2 4">
    <name type="scientific">Cucumis melo var. makuwa</name>
    <name type="common">Oriental melon</name>
    <dbReference type="NCBI Taxonomy" id="1194695"/>
    <lineage>
        <taxon>Eukaryota</taxon>
        <taxon>Viridiplantae</taxon>
        <taxon>Streptophyta</taxon>
        <taxon>Embryophyta</taxon>
        <taxon>Tracheophyta</taxon>
        <taxon>Spermatophyta</taxon>
        <taxon>Magnoliopsida</taxon>
        <taxon>eudicotyledons</taxon>
        <taxon>Gunneridae</taxon>
        <taxon>Pentapetalae</taxon>
        <taxon>rosids</taxon>
        <taxon>fabids</taxon>
        <taxon>Cucurbitales</taxon>
        <taxon>Cucurbitaceae</taxon>
        <taxon>Benincaseae</taxon>
        <taxon>Cucumis</taxon>
    </lineage>
</organism>
<sequence>MTGKAPLEDVSFLAIILSHGAANISAKLYEPVLENVDSRNPATFVEHASSALETHMSNMDSDDLDDVPLARLIKKTFVPDVAAKRPIDPPQTFNVDPGPSLYSSPVRSPVPNTTSFGLNNDPASAPADESVATEGRTNVHNDEDELEPANTDDHTNEIPIDADNNPTASTVTHEFPKESRTAKKKLQQHRFYDLSSPDFQTVHIRGLKFKISPTVINGFLENNIAPDCSPTVPSNEVLASVSGGTLSSWLVNGIPAVVLSVKYAILHKIDIAN</sequence>
<name>A0A5A7TEP3_CUCMM</name>
<evidence type="ECO:0000313" key="3">
    <source>
        <dbReference type="EMBL" id="TYK19625.1"/>
    </source>
</evidence>
<proteinExistence type="predicted"/>
<reference evidence="4 5" key="1">
    <citation type="submission" date="2019-08" db="EMBL/GenBank/DDBJ databases">
        <title>Draft genome sequences of two oriental melons (Cucumis melo L. var makuwa).</title>
        <authorList>
            <person name="Kwon S.-Y."/>
        </authorList>
    </citation>
    <scope>NUCLEOTIDE SEQUENCE [LARGE SCALE GENOMIC DNA]</scope>
    <source>
        <strain evidence="5">cv. Chang Bougi</strain>
        <strain evidence="4">cv. SW 3</strain>
        <tissue evidence="2">Leaf</tissue>
    </source>
</reference>
<dbReference type="Proteomes" id="UP000321393">
    <property type="component" value="Unassembled WGS sequence"/>
</dbReference>
<comment type="caution">
    <text evidence="2">The sequence shown here is derived from an EMBL/GenBank/DDBJ whole genome shotgun (WGS) entry which is preliminary data.</text>
</comment>
<evidence type="ECO:0000256" key="1">
    <source>
        <dbReference type="SAM" id="MobiDB-lite"/>
    </source>
</evidence>
<evidence type="ECO:0000313" key="4">
    <source>
        <dbReference type="Proteomes" id="UP000321393"/>
    </source>
</evidence>
<dbReference type="EMBL" id="SSTE01016484">
    <property type="protein sequence ID" value="KAA0041633.1"/>
    <property type="molecule type" value="Genomic_DNA"/>
</dbReference>
<accession>A0A5A7TEP3</accession>
<dbReference type="AlphaFoldDB" id="A0A5A7TEP3"/>
<evidence type="ECO:0000313" key="2">
    <source>
        <dbReference type="EMBL" id="KAA0041633.1"/>
    </source>
</evidence>
<feature type="compositionally biased region" description="Polar residues" evidence="1">
    <location>
        <begin position="101"/>
        <end position="122"/>
    </location>
</feature>
<protein>
    <submittedName>
        <fullName evidence="2">Envelope-like protein</fullName>
    </submittedName>
</protein>
<dbReference type="OrthoDB" id="1102012at2759"/>
<feature type="region of interest" description="Disordered" evidence="1">
    <location>
        <begin position="85"/>
        <end position="171"/>
    </location>
</feature>
<dbReference type="Proteomes" id="UP000321947">
    <property type="component" value="Unassembled WGS sequence"/>
</dbReference>
<dbReference type="EMBL" id="SSTD01006815">
    <property type="protein sequence ID" value="TYK19625.1"/>
    <property type="molecule type" value="Genomic_DNA"/>
</dbReference>